<feature type="compositionally biased region" description="Acidic residues" evidence="2">
    <location>
        <begin position="963"/>
        <end position="974"/>
    </location>
</feature>
<feature type="region of interest" description="Disordered" evidence="2">
    <location>
        <begin position="808"/>
        <end position="974"/>
    </location>
</feature>
<dbReference type="InterPro" id="IPR011043">
    <property type="entry name" value="Gal_Oxase/kelch_b-propeller"/>
</dbReference>
<feature type="transmembrane region" description="Helical" evidence="3">
    <location>
        <begin position="491"/>
        <end position="514"/>
    </location>
</feature>
<feature type="compositionally biased region" description="Low complexity" evidence="2">
    <location>
        <begin position="1242"/>
        <end position="1255"/>
    </location>
</feature>
<feature type="compositionally biased region" description="Low complexity" evidence="2">
    <location>
        <begin position="729"/>
        <end position="743"/>
    </location>
</feature>
<feature type="region of interest" description="Disordered" evidence="2">
    <location>
        <begin position="19"/>
        <end position="40"/>
    </location>
</feature>
<feature type="region of interest" description="Disordered" evidence="2">
    <location>
        <begin position="1081"/>
        <end position="1111"/>
    </location>
</feature>
<feature type="compositionally biased region" description="Basic and acidic residues" evidence="2">
    <location>
        <begin position="1144"/>
        <end position="1177"/>
    </location>
</feature>
<evidence type="ECO:0000313" key="5">
    <source>
        <dbReference type="Proteomes" id="UP001295740"/>
    </source>
</evidence>
<feature type="compositionally biased region" description="Polar residues" evidence="2">
    <location>
        <begin position="769"/>
        <end position="789"/>
    </location>
</feature>
<evidence type="ECO:0000256" key="2">
    <source>
        <dbReference type="SAM" id="MobiDB-lite"/>
    </source>
</evidence>
<feature type="compositionally biased region" description="Basic and acidic residues" evidence="2">
    <location>
        <begin position="1099"/>
        <end position="1111"/>
    </location>
</feature>
<feature type="coiled-coil region" evidence="1">
    <location>
        <begin position="1116"/>
        <end position="1143"/>
    </location>
</feature>
<feature type="region of interest" description="Disordered" evidence="2">
    <location>
        <begin position="1144"/>
        <end position="1255"/>
    </location>
</feature>
<feature type="compositionally biased region" description="Gly residues" evidence="2">
    <location>
        <begin position="929"/>
        <end position="944"/>
    </location>
</feature>
<feature type="compositionally biased region" description="Gly residues" evidence="2">
    <location>
        <begin position="951"/>
        <end position="962"/>
    </location>
</feature>
<organism evidence="4 5">
    <name type="scientific">Anthostomella pinea</name>
    <dbReference type="NCBI Taxonomy" id="933095"/>
    <lineage>
        <taxon>Eukaryota</taxon>
        <taxon>Fungi</taxon>
        <taxon>Dikarya</taxon>
        <taxon>Ascomycota</taxon>
        <taxon>Pezizomycotina</taxon>
        <taxon>Sordariomycetes</taxon>
        <taxon>Xylariomycetidae</taxon>
        <taxon>Xylariales</taxon>
        <taxon>Xylariaceae</taxon>
        <taxon>Anthostomella</taxon>
    </lineage>
</organism>
<accession>A0AAI8W050</accession>
<comment type="caution">
    <text evidence="4">The sequence shown here is derived from an EMBL/GenBank/DDBJ whole genome shotgun (WGS) entry which is preliminary data.</text>
</comment>
<feature type="compositionally biased region" description="Basic and acidic residues" evidence="2">
    <location>
        <begin position="1018"/>
        <end position="1034"/>
    </location>
</feature>
<name>A0AAI8W050_9PEZI</name>
<feature type="compositionally biased region" description="Low complexity" evidence="2">
    <location>
        <begin position="876"/>
        <end position="886"/>
    </location>
</feature>
<dbReference type="Gene3D" id="2.120.10.80">
    <property type="entry name" value="Kelch-type beta propeller"/>
    <property type="match status" value="1"/>
</dbReference>
<keyword evidence="3" id="KW-1133">Transmembrane helix</keyword>
<feature type="compositionally biased region" description="Low complexity" evidence="2">
    <location>
        <begin position="29"/>
        <end position="40"/>
    </location>
</feature>
<feature type="region of interest" description="Disordered" evidence="2">
    <location>
        <begin position="1004"/>
        <end position="1064"/>
    </location>
</feature>
<keyword evidence="3" id="KW-0812">Transmembrane</keyword>
<feature type="compositionally biased region" description="Basic and acidic residues" evidence="2">
    <location>
        <begin position="887"/>
        <end position="910"/>
    </location>
</feature>
<dbReference type="AlphaFoldDB" id="A0AAI8W050"/>
<feature type="compositionally biased region" description="Polar residues" evidence="2">
    <location>
        <begin position="821"/>
        <end position="833"/>
    </location>
</feature>
<keyword evidence="1" id="KW-0175">Coiled coil</keyword>
<dbReference type="SUPFAM" id="SSF50965">
    <property type="entry name" value="Galactose oxidase, central domain"/>
    <property type="match status" value="1"/>
</dbReference>
<keyword evidence="3" id="KW-0472">Membrane</keyword>
<evidence type="ECO:0000256" key="3">
    <source>
        <dbReference type="SAM" id="Phobius"/>
    </source>
</evidence>
<feature type="compositionally biased region" description="Polar residues" evidence="2">
    <location>
        <begin position="744"/>
        <end position="754"/>
    </location>
</feature>
<keyword evidence="5" id="KW-1185">Reference proteome</keyword>
<feature type="region of interest" description="Disordered" evidence="2">
    <location>
        <begin position="729"/>
        <end position="790"/>
    </location>
</feature>
<sequence>MKKASSFGTVSSASLTGHGFGSAPLLPPSRTTTSTTTSTTTTTAATRSAILLAVCMFLSSTVAAQTLPYIPTNIFIPAPRTAQTQQDGTADIAYIFSPQDDDSVDLLALNLSKSLKASSFSFKTLSSGLPFLDGNNTAFTPSLADNGSLIVYAGDCSSSNTSGIWTFTSSTNDDASAQWVQQSTTISTADDTLQTGPGFLGSSFSFSTTLEPQTSEANTYVYGGMCPDSTLDYASPQGRATYSNQMVKVAPSDSSIDGYTVTPVSSKGPPVAEAGFTFTGLYPSISNHSGMVTQQVNYVLLGGHTQWAFVNMSTVAIWNLPEESWAFVSDIGLAASSTSGTDLAVESAVSSIDSRSGHTALLNEDGTSLIILGGWVGDLTQAASPQLAILEVGSGYGGEGDWQWSVPDTQPSAGIYGHGAALLPGNVMMVYGGYSISSSGNKFRRQGSAGTPTFLNLTSMTWSDDYTNPSYNANVPDGDSDDLSEKTKQHLGLGLGLGLGGVAIIAAVLVYIYYRRRLRDRRLIRDSQIRELAQDDSRFLGHEDEMMEHDQGGSWYMGGADPYAQGSRSLGYQSLQTNRGSMDNSRQHWFGDMPPIQPVARKPVAPRSARGQYQPMPAAVYDPYDPAHNSRGPGGMNPIYEADEDDALQYGGGNIVGDPISPLRDAHRDSGQYSNPFVSPVHERPLSFPPPSRASASPSPEDRRRNSATDPEVQDWMFNLDAADALLRPRPAAGGAGRPSSSPTRRNTVRSTRSLGGHTAENDEGGSRTGSNISESNRSNLSPSRSGSVRSHLRVGFGMAAAAAGIATEDRGGTSSSSSSAPTYNTAKSSFPTMQAEGPTLLMGRDRDEEEMQEPGSPSKNKPRRSWFGSLRRVFSGPTPSPSSGESMDRDEGDPFRDSMAEASDYDARRGGLGGIAADGLLLRRKGGRGAWEGQGRGRPGSGRGSYAQLGTGGAGAGAGDLGDGEDHDDDDDWDIERAVEQRLVQVMFTVPKERLRVVNAEPEMEWESGEDVVVVDPARERAAQPQEEGRREGPAVAQHHPGLAVPLSQPEPRRPEPIPAAEPERIQPAGLGLQIPLATWTTAADSIPTPSPVSENWPMRRDDPEKEALRRELDAEWARAEAEAAEKDMRQQQQTVLDQEIEKLGLELQRDNERARARSREETPEHHDHLVDRAPEPETEPEPEPKHLIARNLDIVSRDVNTSSSSSEDDAPAPLTPRSDRKPRSRVLAMVEHLESKSREGSPSTSPTRGSPLR</sequence>
<feature type="region of interest" description="Disordered" evidence="2">
    <location>
        <begin position="648"/>
        <end position="714"/>
    </location>
</feature>
<dbReference type="Proteomes" id="UP001295740">
    <property type="component" value="Unassembled WGS sequence"/>
</dbReference>
<dbReference type="EMBL" id="CAUWAG010000020">
    <property type="protein sequence ID" value="CAJ2513633.1"/>
    <property type="molecule type" value="Genomic_DNA"/>
</dbReference>
<evidence type="ECO:0000256" key="1">
    <source>
        <dbReference type="SAM" id="Coils"/>
    </source>
</evidence>
<proteinExistence type="predicted"/>
<gene>
    <name evidence="4" type="ORF">KHLLAP_LOCUS14101</name>
</gene>
<evidence type="ECO:0000313" key="4">
    <source>
        <dbReference type="EMBL" id="CAJ2513633.1"/>
    </source>
</evidence>
<protein>
    <submittedName>
        <fullName evidence="4">Uu.00g017520.m01.CDS01</fullName>
    </submittedName>
</protein>
<reference evidence="4" key="1">
    <citation type="submission" date="2023-10" db="EMBL/GenBank/DDBJ databases">
        <authorList>
            <person name="Hackl T."/>
        </authorList>
    </citation>
    <scope>NUCLEOTIDE SEQUENCE</scope>
</reference>
<dbReference type="InterPro" id="IPR015915">
    <property type="entry name" value="Kelch-typ_b-propeller"/>
</dbReference>